<evidence type="ECO:0000313" key="6">
    <source>
        <dbReference type="EMBL" id="MDV2469635.1"/>
    </source>
</evidence>
<dbReference type="InterPro" id="IPR016154">
    <property type="entry name" value="Heat_shock_Hsp33_C"/>
</dbReference>
<evidence type="ECO:0000256" key="2">
    <source>
        <dbReference type="ARBA" id="ARBA00022833"/>
    </source>
</evidence>
<protein>
    <submittedName>
        <fullName evidence="6">Hsp33 family molecular chaperone HslO</fullName>
    </submittedName>
</protein>
<dbReference type="Pfam" id="PF01430">
    <property type="entry name" value="HSP33"/>
    <property type="match status" value="1"/>
</dbReference>
<dbReference type="CDD" id="cd00498">
    <property type="entry name" value="Hsp33"/>
    <property type="match status" value="1"/>
</dbReference>
<dbReference type="RefSeq" id="WP_317084458.1">
    <property type="nucleotide sequence ID" value="NZ_JASVDY010000004.1"/>
</dbReference>
<evidence type="ECO:0000256" key="3">
    <source>
        <dbReference type="ARBA" id="ARBA00023157"/>
    </source>
</evidence>
<dbReference type="PANTHER" id="PTHR30111:SF1">
    <property type="entry name" value="33 KDA CHAPERONIN"/>
    <property type="match status" value="1"/>
</dbReference>
<keyword evidence="7" id="KW-1185">Reference proteome</keyword>
<evidence type="ECO:0000313" key="7">
    <source>
        <dbReference type="Proteomes" id="UP001278188"/>
    </source>
</evidence>
<keyword evidence="2" id="KW-0862">Zinc</keyword>
<evidence type="ECO:0000256" key="1">
    <source>
        <dbReference type="ARBA" id="ARBA00022490"/>
    </source>
</evidence>
<keyword evidence="3" id="KW-1015">Disulfide bond</keyword>
<dbReference type="Gene3D" id="3.90.1280.10">
    <property type="entry name" value="HSP33 redox switch-like"/>
    <property type="match status" value="1"/>
</dbReference>
<keyword evidence="4" id="KW-0143">Chaperone</keyword>
<evidence type="ECO:0000256" key="5">
    <source>
        <dbReference type="ARBA" id="ARBA00023284"/>
    </source>
</evidence>
<dbReference type="EMBL" id="JASVDY010000004">
    <property type="protein sequence ID" value="MDV2469635.1"/>
    <property type="molecule type" value="Genomic_DNA"/>
</dbReference>
<name>A0ABU3WGW8_9GAMM</name>
<dbReference type="SUPFAM" id="SSF118352">
    <property type="entry name" value="HSP33 redox switch-like"/>
    <property type="match status" value="1"/>
</dbReference>
<comment type="caution">
    <text evidence="6">The sequence shown here is derived from an EMBL/GenBank/DDBJ whole genome shotgun (WGS) entry which is preliminary data.</text>
</comment>
<sequence>MSDLRQRFYIEDSPVRGEVVHLENALQTILEQRDYAPAIRVLLGEMLSATALLASTLKIRGRISLQIQATGTLKWAMAECNHNGEVRALADYEADPRFEEATSSSTVLKSLLNPVLFINIEPEQGERYQGIVPLDKPDLASCLMQYYDLSAQIPTRIVLASDTQRSGGLLIQLLPRNSEEEQRWVDEDLWPRLTMLTETLKPEELIELDANEILYRLYNEEEVRLPETEQLKFGCTCSKERCSLALIQIGSVAVRETLEHQNPLSMDCQFCNTQYSFTAEEALALFGEHLS</sequence>
<dbReference type="InterPro" id="IPR000397">
    <property type="entry name" value="Heat_shock_Hsp33"/>
</dbReference>
<dbReference type="InterPro" id="IPR016153">
    <property type="entry name" value="Heat_shock_Hsp33_N"/>
</dbReference>
<organism evidence="6 7">
    <name type="scientific">Acinetobacter chinensis</name>
    <dbReference type="NCBI Taxonomy" id="2004650"/>
    <lineage>
        <taxon>Bacteria</taxon>
        <taxon>Pseudomonadati</taxon>
        <taxon>Pseudomonadota</taxon>
        <taxon>Gammaproteobacteria</taxon>
        <taxon>Moraxellales</taxon>
        <taxon>Moraxellaceae</taxon>
        <taxon>Acinetobacter</taxon>
    </lineage>
</organism>
<keyword evidence="5" id="KW-0676">Redox-active center</keyword>
<dbReference type="InterPro" id="IPR023212">
    <property type="entry name" value="Hsp33_helix_hairpin_bin_dom_sf"/>
</dbReference>
<evidence type="ECO:0000256" key="4">
    <source>
        <dbReference type="ARBA" id="ARBA00023186"/>
    </source>
</evidence>
<keyword evidence="1" id="KW-0963">Cytoplasm</keyword>
<proteinExistence type="predicted"/>
<dbReference type="Proteomes" id="UP001278188">
    <property type="component" value="Unassembled WGS sequence"/>
</dbReference>
<dbReference type="PANTHER" id="PTHR30111">
    <property type="entry name" value="33 KDA CHAPERONIN"/>
    <property type="match status" value="1"/>
</dbReference>
<dbReference type="PIRSF" id="PIRSF005261">
    <property type="entry name" value="Heat_shock_Hsp33"/>
    <property type="match status" value="1"/>
</dbReference>
<accession>A0ABU3WGW8</accession>
<gene>
    <name evidence="6" type="primary">hslO</name>
    <name evidence="6" type="ORF">QR674_11645</name>
</gene>
<reference evidence="6 7" key="1">
    <citation type="submission" date="2023-06" db="EMBL/GenBank/DDBJ databases">
        <title>Genomic Analysis of Acinetobacter Strains Recovered from South Australian Aquatic Samples provides Insights into the Circulation of Antibiotic Resistance determinants in the Environment.</title>
        <authorList>
            <person name="Tobin L."/>
            <person name="Jarocki V.M."/>
            <person name="Kenyon J."/>
            <person name="Drigo B."/>
            <person name="Donner E."/>
            <person name="Djordjevic S.P."/>
            <person name="Hamidian M."/>
        </authorList>
    </citation>
    <scope>NUCLEOTIDE SEQUENCE [LARGE SCALE GENOMIC DNA]</scope>
    <source>
        <strain evidence="6 7">SAAc652</strain>
    </source>
</reference>
<dbReference type="SUPFAM" id="SSF64397">
    <property type="entry name" value="Hsp33 domain"/>
    <property type="match status" value="1"/>
</dbReference>
<dbReference type="NCBIfam" id="NF001033">
    <property type="entry name" value="PRK00114.1"/>
    <property type="match status" value="1"/>
</dbReference>
<dbReference type="Gene3D" id="1.10.287.480">
    <property type="entry name" value="helix hairpin bin"/>
    <property type="match status" value="1"/>
</dbReference>
<dbReference type="Gene3D" id="3.55.30.10">
    <property type="entry name" value="Hsp33 domain"/>
    <property type="match status" value="1"/>
</dbReference>